<organism evidence="2 3">
    <name type="scientific">Steccherinum ochraceum</name>
    <dbReference type="NCBI Taxonomy" id="92696"/>
    <lineage>
        <taxon>Eukaryota</taxon>
        <taxon>Fungi</taxon>
        <taxon>Dikarya</taxon>
        <taxon>Basidiomycota</taxon>
        <taxon>Agaricomycotina</taxon>
        <taxon>Agaricomycetes</taxon>
        <taxon>Polyporales</taxon>
        <taxon>Steccherinaceae</taxon>
        <taxon>Steccherinum</taxon>
    </lineage>
</organism>
<dbReference type="Proteomes" id="UP000292702">
    <property type="component" value="Unassembled WGS sequence"/>
</dbReference>
<dbReference type="OrthoDB" id="3181669at2759"/>
<keyword evidence="3" id="KW-1185">Reference proteome</keyword>
<gene>
    <name evidence="2" type="ORF">EIP91_003190</name>
</gene>
<dbReference type="EMBL" id="RWJN01000002">
    <property type="protein sequence ID" value="TCD71847.1"/>
    <property type="molecule type" value="Genomic_DNA"/>
</dbReference>
<evidence type="ECO:0000313" key="2">
    <source>
        <dbReference type="EMBL" id="TCD71847.1"/>
    </source>
</evidence>
<evidence type="ECO:0000259" key="1">
    <source>
        <dbReference type="Pfam" id="PF12937"/>
    </source>
</evidence>
<reference evidence="2 3" key="1">
    <citation type="submission" date="2018-11" db="EMBL/GenBank/DDBJ databases">
        <title>Genome assembly of Steccherinum ochraceum LE-BIN_3174, the white-rot fungus of the Steccherinaceae family (The Residual Polyporoid clade, Polyporales, Basidiomycota).</title>
        <authorList>
            <person name="Fedorova T.V."/>
            <person name="Glazunova O.A."/>
            <person name="Landesman E.O."/>
            <person name="Moiseenko K.V."/>
            <person name="Psurtseva N.V."/>
            <person name="Savinova O.S."/>
            <person name="Shakhova N.V."/>
            <person name="Tyazhelova T.V."/>
            <person name="Vasina D.V."/>
        </authorList>
    </citation>
    <scope>NUCLEOTIDE SEQUENCE [LARGE SCALE GENOMIC DNA]</scope>
    <source>
        <strain evidence="2 3">LE-BIN_3174</strain>
    </source>
</reference>
<proteinExistence type="predicted"/>
<sequence>MSMTAPYPPPTLSPGKENGSLGLPMELLTEIFVLSSDDNEDDSWSHLQPLMLVCRYWRDAAFGSPFLWTNFRIRHDIPLSTVHIQLARAVSIPLNVTIDFHTSPTQSSARSLPSFAASAVSEPPSRVRRPYLGIVPSKLPICETCESSSPGSSERLTFSGARYRTIFPYFRPTFRSLAITLEEAEDWIPDCYTSPFEFLQALQGMPSLGELSVVGLFQPGVISVLNNHALPKVTLPSLQRIFLHCHGQAMADMVHSLVLPARAFLSPSPSPAFIAGGFSFSSLTCPERSKFSTVFAAFTSKLVGVGIIQEGSDVLPVTDELRVRLDQEDVVDIQASHETKPFFSYKHRAIRGPDMLAQVTEHVCGHAPLPFRAGVRALSLCSPHQRCTTASASLLHAFPYLERLELDNCPGMFEQLVHTNEGGQGIALPFPDVQASPLQALSVTRVAFSQDVQFVAWLRSRQDAGLPLRALKIRSCENLTQAVVDGFRAHVDDVDWDGV</sequence>
<dbReference type="AlphaFoldDB" id="A0A4V2MXX6"/>
<comment type="caution">
    <text evidence="2">The sequence shown here is derived from an EMBL/GenBank/DDBJ whole genome shotgun (WGS) entry which is preliminary data.</text>
</comment>
<dbReference type="Pfam" id="PF12937">
    <property type="entry name" value="F-box-like"/>
    <property type="match status" value="1"/>
</dbReference>
<name>A0A4V2MXX6_9APHY</name>
<accession>A0A4V2MXX6</accession>
<protein>
    <recommendedName>
        <fullName evidence="1">F-box domain-containing protein</fullName>
    </recommendedName>
</protein>
<evidence type="ECO:0000313" key="3">
    <source>
        <dbReference type="Proteomes" id="UP000292702"/>
    </source>
</evidence>
<feature type="domain" description="F-box" evidence="1">
    <location>
        <begin position="23"/>
        <end position="73"/>
    </location>
</feature>
<dbReference type="InterPro" id="IPR001810">
    <property type="entry name" value="F-box_dom"/>
</dbReference>